<dbReference type="InParanoid" id="A0A423WF32"/>
<feature type="compositionally biased region" description="Basic residues" evidence="1">
    <location>
        <begin position="503"/>
        <end position="515"/>
    </location>
</feature>
<feature type="compositionally biased region" description="Basic and acidic residues" evidence="1">
    <location>
        <begin position="9"/>
        <end position="19"/>
    </location>
</feature>
<feature type="region of interest" description="Disordered" evidence="1">
    <location>
        <begin position="449"/>
        <end position="546"/>
    </location>
</feature>
<gene>
    <name evidence="2" type="ORF">VPNG_07649</name>
</gene>
<feature type="compositionally biased region" description="Polar residues" evidence="1">
    <location>
        <begin position="29"/>
        <end position="39"/>
    </location>
</feature>
<dbReference type="STRING" id="1230097.A0A423WF32"/>
<dbReference type="AlphaFoldDB" id="A0A423WF32"/>
<proteinExistence type="predicted"/>
<dbReference type="Proteomes" id="UP000285146">
    <property type="component" value="Unassembled WGS sequence"/>
</dbReference>
<evidence type="ECO:0000313" key="2">
    <source>
        <dbReference type="EMBL" id="ROW02049.1"/>
    </source>
</evidence>
<feature type="region of interest" description="Disordered" evidence="1">
    <location>
        <begin position="270"/>
        <end position="309"/>
    </location>
</feature>
<sequence length="704" mass="76761">MQSEMGDDAASKTDSKKPVEGTALKPKLQASTRPQAGQDQQHEVKHEVKQELEQDPKQEQKKLQGQAPQGTYTKMPYVPSLAMLSTLPAGTFPGFLDTNSVLNFDSKEVWKAFNALLPTESFSPITNINSGAGYHQQAGATVQDLFEPHYQIPFNPAIVATGAAVALVPSTLPQNKTAMDPIPPPPAPSASKAFDKAAATIPLICHLCPTRPTFSDVSHLLTHVSSKSHLAAEFKLKHSKKADDKNALVQYDQWAEENGVNDLVANRIAAKEQKKAPKRQRAVPSEQTKKKTRKDIKSEPGNDLEDQLINDPLQSNANTWHLHTPRDTSLDDPYHTPVNNRYLNLFSDSPQSSSYIKRETSRSGTEVVDATLPPETTDPASAELSATKLKGTVYPGMSIFDAATKEQRRKRNQKKHSSVLKNMVLTSESVEQFECVWGEDMSEITRTRNVYDSPSIDGSPGDNEDVPSTGKKRRGRRAVAAATGPRRPTRQTRASTRATSGKAGKRRGAAPKKQTRKVDDGIDTDDDASTPLRANGRSLLGGDVGQVNDASIEDDVFQDRSQGRQSIAAGHIASHPFGHPTAMQALPTNMPLNMSSSIFDKAALPSYYEGFGLKENDSMDFPLQQSVAMPSYFVPQGHNMQQNGFNPLCVQRHDNFPFIYGSATFDGSKPSTPAFQPMNGADYGGLGSAAPFQAGKSQHETFDI</sequence>
<dbReference type="EMBL" id="LKEB01000052">
    <property type="protein sequence ID" value="ROW02049.1"/>
    <property type="molecule type" value="Genomic_DNA"/>
</dbReference>
<keyword evidence="3" id="KW-1185">Reference proteome</keyword>
<comment type="caution">
    <text evidence="2">The sequence shown here is derived from an EMBL/GenBank/DDBJ whole genome shotgun (WGS) entry which is preliminary data.</text>
</comment>
<feature type="compositionally biased region" description="Low complexity" evidence="1">
    <location>
        <begin position="478"/>
        <end position="502"/>
    </location>
</feature>
<protein>
    <submittedName>
        <fullName evidence="2">Uncharacterized protein</fullName>
    </submittedName>
</protein>
<evidence type="ECO:0000313" key="3">
    <source>
        <dbReference type="Proteomes" id="UP000285146"/>
    </source>
</evidence>
<name>A0A423WF32_9PEZI</name>
<feature type="region of interest" description="Disordered" evidence="1">
    <location>
        <begin position="1"/>
        <end position="71"/>
    </location>
</feature>
<reference evidence="2 3" key="1">
    <citation type="submission" date="2015-09" db="EMBL/GenBank/DDBJ databases">
        <title>Host preference determinants of Valsa canker pathogens revealed by comparative genomics.</title>
        <authorList>
            <person name="Yin Z."/>
            <person name="Huang L."/>
        </authorList>
    </citation>
    <scope>NUCLEOTIDE SEQUENCE [LARGE SCALE GENOMIC DNA]</scope>
    <source>
        <strain evidence="2 3">SXYLt</strain>
    </source>
</reference>
<organism evidence="2 3">
    <name type="scientific">Cytospora leucostoma</name>
    <dbReference type="NCBI Taxonomy" id="1230097"/>
    <lineage>
        <taxon>Eukaryota</taxon>
        <taxon>Fungi</taxon>
        <taxon>Dikarya</taxon>
        <taxon>Ascomycota</taxon>
        <taxon>Pezizomycotina</taxon>
        <taxon>Sordariomycetes</taxon>
        <taxon>Sordariomycetidae</taxon>
        <taxon>Diaporthales</taxon>
        <taxon>Cytosporaceae</taxon>
        <taxon>Cytospora</taxon>
    </lineage>
</organism>
<feature type="region of interest" description="Disordered" evidence="1">
    <location>
        <begin position="351"/>
        <end position="379"/>
    </location>
</feature>
<dbReference type="OrthoDB" id="5428259at2759"/>
<evidence type="ECO:0000256" key="1">
    <source>
        <dbReference type="SAM" id="MobiDB-lite"/>
    </source>
</evidence>
<accession>A0A423WF32</accession>
<feature type="compositionally biased region" description="Basic and acidic residues" evidence="1">
    <location>
        <begin position="40"/>
        <end position="62"/>
    </location>
</feature>